<keyword evidence="1" id="KW-1133">Transmembrane helix</keyword>
<keyword evidence="1" id="KW-0812">Transmembrane</keyword>
<evidence type="ECO:0000313" key="3">
    <source>
        <dbReference type="EMBL" id="PVZ97882.1"/>
    </source>
</evidence>
<dbReference type="Proteomes" id="UP000245591">
    <property type="component" value="Unassembled WGS sequence"/>
</dbReference>
<evidence type="ECO:0008006" key="5">
    <source>
        <dbReference type="Google" id="ProtNLM"/>
    </source>
</evidence>
<dbReference type="EMBL" id="MBFU01000702">
    <property type="protein sequence ID" value="PVZ97882.1"/>
    <property type="molecule type" value="Genomic_DNA"/>
</dbReference>
<reference evidence="3 4" key="1">
    <citation type="journal article" date="2018" name="MBio">
        <title>Comparative Genomics Reveals the Core Gene Toolbox for the Fungus-Insect Symbiosis.</title>
        <authorList>
            <person name="Wang Y."/>
            <person name="Stata M."/>
            <person name="Wang W."/>
            <person name="Stajich J.E."/>
            <person name="White M.M."/>
            <person name="Moncalvo J.M."/>
        </authorList>
    </citation>
    <scope>NUCLEOTIDE SEQUENCE [LARGE SCALE GENOMIC DNA]</scope>
    <source>
        <strain evidence="3 4">AUS-126-30</strain>
    </source>
</reference>
<sequence length="261" mass="29544">MFFPTCILIILCISLTDALTLSPQNQYSITLNYTYALVSHDIGVKVRVNLLDIDPSYKDQPWSYFFTYPTAYQLTPDFVKTDWSYGIYNQNMFAFIPPQSNSDNTLEFFIRNLTAIPNLNDFQDIAIPQTSIIIPSRTLSSTIVGFPLAENIDYQVVNDPSIITPSDYNLKNDTNIPIEMGNPANSNDIDGALSQYNDRKHIPGNPNFDATMNPYGIDLVGPLVGLWVYSIISVIGISSYLYGSYFRLKLKGRYYQMLQSN</sequence>
<comment type="caution">
    <text evidence="3">The sequence shown here is derived from an EMBL/GenBank/DDBJ whole genome shotgun (WGS) entry which is preliminary data.</text>
</comment>
<protein>
    <recommendedName>
        <fullName evidence="5">Protein PBN1</fullName>
    </recommendedName>
</protein>
<keyword evidence="4" id="KW-1185">Reference proteome</keyword>
<feature type="transmembrane region" description="Helical" evidence="1">
    <location>
        <begin position="219"/>
        <end position="243"/>
    </location>
</feature>
<organism evidence="3 4">
    <name type="scientific">Smittium angustum</name>
    <dbReference type="NCBI Taxonomy" id="133377"/>
    <lineage>
        <taxon>Eukaryota</taxon>
        <taxon>Fungi</taxon>
        <taxon>Fungi incertae sedis</taxon>
        <taxon>Zoopagomycota</taxon>
        <taxon>Kickxellomycotina</taxon>
        <taxon>Harpellomycetes</taxon>
        <taxon>Harpellales</taxon>
        <taxon>Legeriomycetaceae</taxon>
        <taxon>Smittium</taxon>
    </lineage>
</organism>
<keyword evidence="1" id="KW-0472">Membrane</keyword>
<keyword evidence="2" id="KW-0732">Signal</keyword>
<accession>A0A2U1IYS8</accession>
<evidence type="ECO:0000313" key="4">
    <source>
        <dbReference type="Proteomes" id="UP000245591"/>
    </source>
</evidence>
<name>A0A2U1IYS8_SMIAN</name>
<feature type="chain" id="PRO_5015663339" description="Protein PBN1" evidence="2">
    <location>
        <begin position="19"/>
        <end position="261"/>
    </location>
</feature>
<evidence type="ECO:0000256" key="2">
    <source>
        <dbReference type="SAM" id="SignalP"/>
    </source>
</evidence>
<feature type="signal peptide" evidence="2">
    <location>
        <begin position="1"/>
        <end position="18"/>
    </location>
</feature>
<gene>
    <name evidence="3" type="ORF">BB558_006146</name>
</gene>
<dbReference type="AlphaFoldDB" id="A0A2U1IYS8"/>
<evidence type="ECO:0000256" key="1">
    <source>
        <dbReference type="SAM" id="Phobius"/>
    </source>
</evidence>
<proteinExistence type="predicted"/>